<protein>
    <submittedName>
        <fullName evidence="1">Uncharacterized protein</fullName>
    </submittedName>
</protein>
<organism evidence="1 2">
    <name type="scientific">Eumeta variegata</name>
    <name type="common">Bagworm moth</name>
    <name type="synonym">Eumeta japonica</name>
    <dbReference type="NCBI Taxonomy" id="151549"/>
    <lineage>
        <taxon>Eukaryota</taxon>
        <taxon>Metazoa</taxon>
        <taxon>Ecdysozoa</taxon>
        <taxon>Arthropoda</taxon>
        <taxon>Hexapoda</taxon>
        <taxon>Insecta</taxon>
        <taxon>Pterygota</taxon>
        <taxon>Neoptera</taxon>
        <taxon>Endopterygota</taxon>
        <taxon>Lepidoptera</taxon>
        <taxon>Glossata</taxon>
        <taxon>Ditrysia</taxon>
        <taxon>Tineoidea</taxon>
        <taxon>Psychidae</taxon>
        <taxon>Oiketicinae</taxon>
        <taxon>Eumeta</taxon>
    </lineage>
</organism>
<evidence type="ECO:0000313" key="2">
    <source>
        <dbReference type="Proteomes" id="UP000299102"/>
    </source>
</evidence>
<name>A0A4C1X4Z6_EUMVA</name>
<proteinExistence type="predicted"/>
<dbReference type="AlphaFoldDB" id="A0A4C1X4Z6"/>
<keyword evidence="2" id="KW-1185">Reference proteome</keyword>
<reference evidence="1 2" key="1">
    <citation type="journal article" date="2019" name="Commun. Biol.">
        <title>The bagworm genome reveals a unique fibroin gene that provides high tensile strength.</title>
        <authorList>
            <person name="Kono N."/>
            <person name="Nakamura H."/>
            <person name="Ohtoshi R."/>
            <person name="Tomita M."/>
            <person name="Numata K."/>
            <person name="Arakawa K."/>
        </authorList>
    </citation>
    <scope>NUCLEOTIDE SEQUENCE [LARGE SCALE GENOMIC DNA]</scope>
</reference>
<dbReference type="EMBL" id="BGZK01000726">
    <property type="protein sequence ID" value="GBP58072.1"/>
    <property type="molecule type" value="Genomic_DNA"/>
</dbReference>
<comment type="caution">
    <text evidence="1">The sequence shown here is derived from an EMBL/GenBank/DDBJ whole genome shotgun (WGS) entry which is preliminary data.</text>
</comment>
<accession>A0A4C1X4Z6</accession>
<sequence>MLRRRRSIIALSLLTKVQAGGRGPHTAMLIRLMDSHRRGAGGPALDRLVSLRFAFTQIRYRKVRLDNVVSLMEHSRRADPNAGPQTHGRAVFFIVTYRKHGG</sequence>
<dbReference type="Proteomes" id="UP000299102">
    <property type="component" value="Unassembled WGS sequence"/>
</dbReference>
<evidence type="ECO:0000313" key="1">
    <source>
        <dbReference type="EMBL" id="GBP58072.1"/>
    </source>
</evidence>
<gene>
    <name evidence="1" type="ORF">EVAR_39789_1</name>
</gene>